<name>A0ABM9HY47_9GAMM</name>
<gene>
    <name evidence="2" type="ORF">MSZNOR_0878</name>
</gene>
<dbReference type="EMBL" id="OX458333">
    <property type="protein sequence ID" value="CAI8762874.1"/>
    <property type="molecule type" value="Genomic_DNA"/>
</dbReference>
<evidence type="ECO:0000256" key="1">
    <source>
        <dbReference type="SAM" id="SignalP"/>
    </source>
</evidence>
<feature type="chain" id="PRO_5047124992" evidence="1">
    <location>
        <begin position="19"/>
        <end position="228"/>
    </location>
</feature>
<evidence type="ECO:0000313" key="2">
    <source>
        <dbReference type="EMBL" id="CAI8762874.1"/>
    </source>
</evidence>
<organism evidence="2 3">
    <name type="scientific">Methylocaldum szegediense</name>
    <dbReference type="NCBI Taxonomy" id="73780"/>
    <lineage>
        <taxon>Bacteria</taxon>
        <taxon>Pseudomonadati</taxon>
        <taxon>Pseudomonadota</taxon>
        <taxon>Gammaproteobacteria</taxon>
        <taxon>Methylococcales</taxon>
        <taxon>Methylococcaceae</taxon>
        <taxon>Methylocaldum</taxon>
    </lineage>
</organism>
<feature type="signal peptide" evidence="1">
    <location>
        <begin position="1"/>
        <end position="18"/>
    </location>
</feature>
<proteinExistence type="predicted"/>
<reference evidence="2 3" key="1">
    <citation type="submission" date="2023-03" db="EMBL/GenBank/DDBJ databases">
        <authorList>
            <person name="Pearce D."/>
        </authorList>
    </citation>
    <scope>NUCLEOTIDE SEQUENCE [LARGE SCALE GENOMIC DNA]</scope>
    <source>
        <strain evidence="2">Msz</strain>
    </source>
</reference>
<keyword evidence="3" id="KW-1185">Reference proteome</keyword>
<dbReference type="RefSeq" id="WP_026611984.1">
    <property type="nucleotide sequence ID" value="NZ_OX458333.1"/>
</dbReference>
<protein>
    <submittedName>
        <fullName evidence="2">Uncharacterized protein</fullName>
    </submittedName>
</protein>
<evidence type="ECO:0000313" key="3">
    <source>
        <dbReference type="Proteomes" id="UP001162030"/>
    </source>
</evidence>
<keyword evidence="1" id="KW-0732">Signal</keyword>
<accession>A0ABM9HY47</accession>
<sequence length="228" mass="26225">MKKLIFIMFLAIGANAFGQPKARIAKSPTEFVPAGYVVFEKIQGDLNKDNQADYVFIIKGTDRNNVVKDEYRGELERNRRGIIIAFKSQDGYELVLENSDCFSSENEDGGVYFAPELSVTISKGNLRLHYAHGRYGYRTYSFRYQNSDFELIGYDDSVNRGPVVERSVSINLLTKKMRIRENINENAKGGDERFKESWKKFALSKPIRLREIVNFDEFELESILGMLN</sequence>
<dbReference type="Proteomes" id="UP001162030">
    <property type="component" value="Chromosome"/>
</dbReference>